<dbReference type="SMART" id="SM00530">
    <property type="entry name" value="HTH_XRE"/>
    <property type="match status" value="1"/>
</dbReference>
<dbReference type="AlphaFoldDB" id="A0AA37HRZ2"/>
<dbReference type="Gene3D" id="1.10.10.2910">
    <property type="match status" value="1"/>
</dbReference>
<sequence>MNQTHIGQRVKALREARGMKQDDLKDLLGLNSRQSVAQIEAGIRRLTAQELITLLKHFGESLERLTNPFLLMGKSAFSWRQCGVSQDQLSAFEDRAGEWIGAYRSLSGLGSARLSKFLPNTRLTYTSAFEDAARVGEVVAAEMELGERPAFQLAQVMESKLDILVLMVDAAAGISGAACQLPELNAVLINRNESFARRNSDLAHEFFHLLTWNEMRPAHVESPDAIWDAPRVHHTQKADRNQRIEQLADNFASGLLLPSWSLDRIGKPHGDLAQWLTEAAKFLGVSSRNLKWRLVNSKRCPELEAVRELDLVAAGRAQAAAPRQEDKPLLFSRPFMTTIVKAVEQGHLSGRRAAALLGMERDVIGDLCEAYGLQRPVELGGRCIVETATA</sequence>
<keyword evidence="4" id="KW-1185">Reference proteome</keyword>
<gene>
    <name evidence="3" type="ORF">NBEOAGPD_3740</name>
</gene>
<dbReference type="PANTHER" id="PTHR43236">
    <property type="entry name" value="ANTITOXIN HIGA1"/>
    <property type="match status" value="1"/>
</dbReference>
<dbReference type="Gene3D" id="1.10.260.40">
    <property type="entry name" value="lambda repressor-like DNA-binding domains"/>
    <property type="match status" value="1"/>
</dbReference>
<organism evidence="3 4">
    <name type="scientific">Methylobacterium gregans</name>
    <dbReference type="NCBI Taxonomy" id="374424"/>
    <lineage>
        <taxon>Bacteria</taxon>
        <taxon>Pseudomonadati</taxon>
        <taxon>Pseudomonadota</taxon>
        <taxon>Alphaproteobacteria</taxon>
        <taxon>Hyphomicrobiales</taxon>
        <taxon>Methylobacteriaceae</taxon>
        <taxon>Methylobacterium</taxon>
    </lineage>
</organism>
<dbReference type="Pfam" id="PF01381">
    <property type="entry name" value="HTH_3"/>
    <property type="match status" value="1"/>
</dbReference>
<dbReference type="EMBL" id="BPQM01000098">
    <property type="protein sequence ID" value="GJD80499.1"/>
    <property type="molecule type" value="Genomic_DNA"/>
</dbReference>
<dbReference type="Proteomes" id="UP001055108">
    <property type="component" value="Unassembled WGS sequence"/>
</dbReference>
<evidence type="ECO:0000259" key="2">
    <source>
        <dbReference type="PROSITE" id="PS50943"/>
    </source>
</evidence>
<dbReference type="RefSeq" id="WP_238304354.1">
    <property type="nucleotide sequence ID" value="NZ_BPQM01000098.1"/>
</dbReference>
<evidence type="ECO:0000256" key="1">
    <source>
        <dbReference type="ARBA" id="ARBA00007227"/>
    </source>
</evidence>
<feature type="domain" description="HTH cro/C1-type" evidence="2">
    <location>
        <begin position="10"/>
        <end position="65"/>
    </location>
</feature>
<reference evidence="3" key="2">
    <citation type="submission" date="2021-08" db="EMBL/GenBank/DDBJ databases">
        <authorList>
            <person name="Tani A."/>
            <person name="Ola A."/>
            <person name="Ogura Y."/>
            <person name="Katsura K."/>
            <person name="Hayashi T."/>
        </authorList>
    </citation>
    <scope>NUCLEOTIDE SEQUENCE</scope>
    <source>
        <strain evidence="3">NBRC 103626</strain>
    </source>
</reference>
<comment type="similarity">
    <text evidence="1">Belongs to the short-chain fatty acyl-CoA assimilation regulator (ScfR) family.</text>
</comment>
<dbReference type="InterPro" id="IPR010359">
    <property type="entry name" value="IrrE_HExxH"/>
</dbReference>
<protein>
    <recommendedName>
        <fullName evidence="2">HTH cro/C1-type domain-containing protein</fullName>
    </recommendedName>
</protein>
<name>A0AA37HRZ2_9HYPH</name>
<comment type="caution">
    <text evidence="3">The sequence shown here is derived from an EMBL/GenBank/DDBJ whole genome shotgun (WGS) entry which is preliminary data.</text>
</comment>
<dbReference type="PANTHER" id="PTHR43236:SF1">
    <property type="entry name" value="BLL7220 PROTEIN"/>
    <property type="match status" value="1"/>
</dbReference>
<dbReference type="PROSITE" id="PS50943">
    <property type="entry name" value="HTH_CROC1"/>
    <property type="match status" value="1"/>
</dbReference>
<evidence type="ECO:0000313" key="4">
    <source>
        <dbReference type="Proteomes" id="UP001055108"/>
    </source>
</evidence>
<reference evidence="3" key="1">
    <citation type="journal article" date="2016" name="Front. Microbiol.">
        <title>Genome Sequence of the Piezophilic, Mesophilic Sulfate-Reducing Bacterium Desulfovibrio indicus J2T.</title>
        <authorList>
            <person name="Cao J."/>
            <person name="Maignien L."/>
            <person name="Shao Z."/>
            <person name="Alain K."/>
            <person name="Jebbar M."/>
        </authorList>
    </citation>
    <scope>NUCLEOTIDE SEQUENCE</scope>
    <source>
        <strain evidence="3">NBRC 103626</strain>
    </source>
</reference>
<dbReference type="InterPro" id="IPR010982">
    <property type="entry name" value="Lambda_DNA-bd_dom_sf"/>
</dbReference>
<dbReference type="Pfam" id="PF06114">
    <property type="entry name" value="Peptidase_M78"/>
    <property type="match status" value="1"/>
</dbReference>
<evidence type="ECO:0000313" key="3">
    <source>
        <dbReference type="EMBL" id="GJD80499.1"/>
    </source>
</evidence>
<dbReference type="SUPFAM" id="SSF47413">
    <property type="entry name" value="lambda repressor-like DNA-binding domains"/>
    <property type="match status" value="1"/>
</dbReference>
<dbReference type="CDD" id="cd00093">
    <property type="entry name" value="HTH_XRE"/>
    <property type="match status" value="1"/>
</dbReference>
<proteinExistence type="inferred from homology"/>
<dbReference type="InterPro" id="IPR052345">
    <property type="entry name" value="Rad_response_metalloprotease"/>
</dbReference>
<dbReference type="GO" id="GO:0003677">
    <property type="term" value="F:DNA binding"/>
    <property type="evidence" value="ECO:0007669"/>
    <property type="project" value="InterPro"/>
</dbReference>
<accession>A0AA37HRZ2</accession>
<dbReference type="InterPro" id="IPR001387">
    <property type="entry name" value="Cro/C1-type_HTH"/>
</dbReference>